<evidence type="ECO:0000256" key="5">
    <source>
        <dbReference type="ARBA" id="ARBA00022729"/>
    </source>
</evidence>
<accession>A0A7K3M6D4</accession>
<dbReference type="GO" id="GO:0046872">
    <property type="term" value="F:metal ion binding"/>
    <property type="evidence" value="ECO:0007669"/>
    <property type="project" value="UniProtKB-KW"/>
</dbReference>
<evidence type="ECO:0000256" key="7">
    <source>
        <dbReference type="ARBA" id="ARBA00023004"/>
    </source>
</evidence>
<feature type="domain" description="Dyp-type peroxidase C-terminal" evidence="10">
    <location>
        <begin position="227"/>
        <end position="395"/>
    </location>
</feature>
<dbReference type="PANTHER" id="PTHR30521">
    <property type="entry name" value="DEFERROCHELATASE/PEROXIDASE"/>
    <property type="match status" value="1"/>
</dbReference>
<dbReference type="GO" id="GO:0020037">
    <property type="term" value="F:heme binding"/>
    <property type="evidence" value="ECO:0007669"/>
    <property type="project" value="InterPro"/>
</dbReference>
<feature type="region of interest" description="Disordered" evidence="9">
    <location>
        <begin position="60"/>
        <end position="87"/>
    </location>
</feature>
<reference evidence="11 12" key="1">
    <citation type="submission" date="2019-11" db="EMBL/GenBank/DDBJ databases">
        <authorList>
            <person name="Li X.-J."/>
            <person name="Feng X.-M."/>
        </authorList>
    </citation>
    <scope>NUCLEOTIDE SEQUENCE [LARGE SCALE GENOMIC DNA]</scope>
    <source>
        <strain evidence="11 12">XMNu-373</strain>
    </source>
</reference>
<dbReference type="Pfam" id="PF20628">
    <property type="entry name" value="Dyp_perox_C"/>
    <property type="match status" value="1"/>
</dbReference>
<gene>
    <name evidence="11" type="ORF">F7O44_16125</name>
</gene>
<evidence type="ECO:0000256" key="1">
    <source>
        <dbReference type="ARBA" id="ARBA00001970"/>
    </source>
</evidence>
<dbReference type="PROSITE" id="PS51404">
    <property type="entry name" value="DYP_PEROXIDASE"/>
    <property type="match status" value="1"/>
</dbReference>
<evidence type="ECO:0000259" key="10">
    <source>
        <dbReference type="Pfam" id="PF20628"/>
    </source>
</evidence>
<keyword evidence="4" id="KW-0479">Metal-binding</keyword>
<keyword evidence="7" id="KW-0408">Iron</keyword>
<evidence type="ECO:0000313" key="12">
    <source>
        <dbReference type="Proteomes" id="UP000460435"/>
    </source>
</evidence>
<dbReference type="Proteomes" id="UP000460435">
    <property type="component" value="Unassembled WGS sequence"/>
</dbReference>
<dbReference type="NCBIfam" id="TIGR01413">
    <property type="entry name" value="Dyp_perox_fam"/>
    <property type="match status" value="1"/>
</dbReference>
<keyword evidence="5" id="KW-0732">Signal</keyword>
<name>A0A7K3M6D4_9ACTN</name>
<dbReference type="EMBL" id="WLZY01000005">
    <property type="protein sequence ID" value="NDL58597.1"/>
    <property type="molecule type" value="Genomic_DNA"/>
</dbReference>
<dbReference type="InterPro" id="IPR006314">
    <property type="entry name" value="Dyp_peroxidase"/>
</dbReference>
<dbReference type="InterPro" id="IPR011008">
    <property type="entry name" value="Dimeric_a/b-barrel"/>
</dbReference>
<sequence>MHGVRARLFQRARTPCAVLLLRRKAQKGNDVVTRPSRRRLLAGLAIGAGGITTGGLLGRSTAGVAAEPSPASSETEGPPGGRPVPAIGEHQAGIALPTDPQPYSLTVVSDLAAADMSVLAPVGERLLDFLDDDAHDSGDLTVAVGVGPRVVSSVDDALPGAEALPEFDSDAGMAAERVGGDLLLIASASEPAVLGPAVEALLDALPDCTQRWRQFGFRGPGRDGIVRNPFGFHDGIIVPRGDDELAEHVWLRDDPRVAGGTIAVVRRLRTDVAGFSHLPVEEQEALVGRRKRDGAPLSGGSARDEVSLTAKTADGQYLTPVSSHARAAHPALTGSALMLRRGYAYAEGDESGLMFVCFQRDLRTFVVTQQRLDEQDRMMEYVTTTASGTFLMLPGFDRDRPLGSTLLTA</sequence>
<evidence type="ECO:0000256" key="8">
    <source>
        <dbReference type="ARBA" id="ARBA00025737"/>
    </source>
</evidence>
<dbReference type="PANTHER" id="PTHR30521:SF4">
    <property type="entry name" value="DEFERROCHELATASE"/>
    <property type="match status" value="1"/>
</dbReference>
<keyword evidence="3" id="KW-0349">Heme</keyword>
<organism evidence="11 12">
    <name type="scientific">Phytoactinopolyspora mesophila</name>
    <dbReference type="NCBI Taxonomy" id="2650750"/>
    <lineage>
        <taxon>Bacteria</taxon>
        <taxon>Bacillati</taxon>
        <taxon>Actinomycetota</taxon>
        <taxon>Actinomycetes</taxon>
        <taxon>Jiangellales</taxon>
        <taxon>Jiangellaceae</taxon>
        <taxon>Phytoactinopolyspora</taxon>
    </lineage>
</organism>
<dbReference type="GO" id="GO:0005829">
    <property type="term" value="C:cytosol"/>
    <property type="evidence" value="ECO:0007669"/>
    <property type="project" value="TreeGrafter"/>
</dbReference>
<comment type="cofactor">
    <cofactor evidence="1">
        <name>heme b</name>
        <dbReference type="ChEBI" id="CHEBI:60344"/>
    </cofactor>
</comment>
<protein>
    <submittedName>
        <fullName evidence="11">Dyp-type peroxidase</fullName>
    </submittedName>
</protein>
<evidence type="ECO:0000256" key="6">
    <source>
        <dbReference type="ARBA" id="ARBA00023002"/>
    </source>
</evidence>
<keyword evidence="2 11" id="KW-0575">Peroxidase</keyword>
<evidence type="ECO:0000256" key="4">
    <source>
        <dbReference type="ARBA" id="ARBA00022723"/>
    </source>
</evidence>
<dbReference type="SUPFAM" id="SSF54909">
    <property type="entry name" value="Dimeric alpha+beta barrel"/>
    <property type="match status" value="1"/>
</dbReference>
<evidence type="ECO:0000256" key="2">
    <source>
        <dbReference type="ARBA" id="ARBA00022559"/>
    </source>
</evidence>
<dbReference type="AlphaFoldDB" id="A0A7K3M6D4"/>
<comment type="similarity">
    <text evidence="8">Belongs to the DyP-type peroxidase family.</text>
</comment>
<dbReference type="GO" id="GO:0004601">
    <property type="term" value="F:peroxidase activity"/>
    <property type="evidence" value="ECO:0007669"/>
    <property type="project" value="UniProtKB-KW"/>
</dbReference>
<keyword evidence="12" id="KW-1185">Reference proteome</keyword>
<keyword evidence="6" id="KW-0560">Oxidoreductase</keyword>
<evidence type="ECO:0000256" key="3">
    <source>
        <dbReference type="ARBA" id="ARBA00022617"/>
    </source>
</evidence>
<dbReference type="InterPro" id="IPR048328">
    <property type="entry name" value="Dyp_perox_C"/>
</dbReference>
<evidence type="ECO:0000256" key="9">
    <source>
        <dbReference type="SAM" id="MobiDB-lite"/>
    </source>
</evidence>
<evidence type="ECO:0000313" key="11">
    <source>
        <dbReference type="EMBL" id="NDL58597.1"/>
    </source>
</evidence>
<proteinExistence type="inferred from homology"/>
<comment type="caution">
    <text evidence="11">The sequence shown here is derived from an EMBL/GenBank/DDBJ whole genome shotgun (WGS) entry which is preliminary data.</text>
</comment>